<feature type="compositionally biased region" description="Acidic residues" evidence="2">
    <location>
        <begin position="391"/>
        <end position="415"/>
    </location>
</feature>
<sequence>MEEASIIVASPWITCFCVVKFDLEYGHTLEECQPEVSLPPEEQKNIAFLSFPDCNVNTSSDSLFTFRTRKGDRRLNQFHHGYAYFRQQKDETSSRGYLQKSIVVLSPLLHAHFFKRLIKLVGHLYFKRGPSVLATAVDDIRSWPEPEPGKSYELPLLGWVLRVQLPASPRSASPLFAPPTSAPCPSSSSPASASTQLLVGSPPTSASPPRPSPSASAPATTTTVPEALKGYSHEGAELFKGLGSALSHLWHLWELLSYCGDFRPYFTIHDRDYNEYAKAHPECLPGAIIGVTNPHFSHVLAHWPHTLHIGKSAPRVLVRKQAGDPRAQASTSTTTATAHKNNKPTTRSTATAVALGNSGPPASKPWRSSSVDGSSRSYSDSTLSDSHLHDDDDDSSSGDSGDDDGSGDDDDDDVDDHSPRKGSVPIPIINTNATTSSAASRSGRSSSSTTKGNTSFSFGGTRGVFDVLREKMSIGRLPIKAGAGLSPDGRSPASPGRVGRSRSISSAHLPGSPAAHIHTKPQRNSTTNVDSKMKPLVVVNKRVLKQLLVPDRPGAYYNELIRRHFHRLTEVFLRPLEQYFASLVPAASTVSPFKPAPRIAAFSEDNFLKSLCRDDGAYLTGSASGDQLLYKRFLRSQNYYGWLQRRESEATTQLQRWYLRAFLSSKVPPILRRKAEIEIVDFYLLFQANLNAGGMQMKKAEEGSMDAERVEACSEAILACLPSDLAQSILVQEKARAAQSALSGVEEDGSGGESGDNSD</sequence>
<feature type="compositionally biased region" description="Low complexity" evidence="2">
    <location>
        <begin position="430"/>
        <end position="459"/>
    </location>
</feature>
<feature type="compositionally biased region" description="Low complexity" evidence="2">
    <location>
        <begin position="213"/>
        <end position="222"/>
    </location>
</feature>
<keyword evidence="5" id="KW-1185">Reference proteome</keyword>
<dbReference type="VEuPathDB" id="AmoebaDB:ACA1_260860"/>
<dbReference type="InterPro" id="IPR037516">
    <property type="entry name" value="Tripartite_DENN"/>
</dbReference>
<dbReference type="OMA" id="CIPSRVD"/>
<evidence type="ECO:0000313" key="4">
    <source>
        <dbReference type="EMBL" id="ELR11679.1"/>
    </source>
</evidence>
<evidence type="ECO:0000313" key="5">
    <source>
        <dbReference type="Proteomes" id="UP000011083"/>
    </source>
</evidence>
<feature type="region of interest" description="Disordered" evidence="2">
    <location>
        <begin position="479"/>
        <end position="530"/>
    </location>
</feature>
<dbReference type="GeneID" id="14911946"/>
<feature type="region of interest" description="Disordered" evidence="2">
    <location>
        <begin position="174"/>
        <end position="222"/>
    </location>
</feature>
<dbReference type="Pfam" id="PF09794">
    <property type="entry name" value="Avl9"/>
    <property type="match status" value="1"/>
</dbReference>
<dbReference type="PROSITE" id="PS50211">
    <property type="entry name" value="DENN"/>
    <property type="match status" value="1"/>
</dbReference>
<feature type="compositionally biased region" description="Low complexity" evidence="2">
    <location>
        <begin position="368"/>
        <end position="385"/>
    </location>
</feature>
<dbReference type="Proteomes" id="UP000011083">
    <property type="component" value="Unassembled WGS sequence"/>
</dbReference>
<name>L8GFQ5_ACACF</name>
<evidence type="ECO:0000256" key="2">
    <source>
        <dbReference type="SAM" id="MobiDB-lite"/>
    </source>
</evidence>
<evidence type="ECO:0000259" key="3">
    <source>
        <dbReference type="PROSITE" id="PS50211"/>
    </source>
</evidence>
<organism evidence="4 5">
    <name type="scientific">Acanthamoeba castellanii (strain ATCC 30010 / Neff)</name>
    <dbReference type="NCBI Taxonomy" id="1257118"/>
    <lineage>
        <taxon>Eukaryota</taxon>
        <taxon>Amoebozoa</taxon>
        <taxon>Discosea</taxon>
        <taxon>Longamoebia</taxon>
        <taxon>Centramoebida</taxon>
        <taxon>Acanthamoebidae</taxon>
        <taxon>Acanthamoeba</taxon>
    </lineage>
</organism>
<proteinExistence type="inferred from homology"/>
<evidence type="ECO:0000256" key="1">
    <source>
        <dbReference type="ARBA" id="ARBA00007159"/>
    </source>
</evidence>
<comment type="similarity">
    <text evidence="1">Belongs to the DENND6 family.</text>
</comment>
<dbReference type="InterPro" id="IPR018307">
    <property type="entry name" value="ABL9/DENND6_dom"/>
</dbReference>
<feature type="compositionally biased region" description="Low complexity" evidence="2">
    <location>
        <begin position="183"/>
        <end position="195"/>
    </location>
</feature>
<dbReference type="RefSeq" id="XP_004333692.1">
    <property type="nucleotide sequence ID" value="XM_004333644.1"/>
</dbReference>
<feature type="compositionally biased region" description="Low complexity" evidence="2">
    <location>
        <begin position="329"/>
        <end position="338"/>
    </location>
</feature>
<dbReference type="AlphaFoldDB" id="L8GFQ5"/>
<dbReference type="OrthoDB" id="10265409at2759"/>
<feature type="region of interest" description="Disordered" evidence="2">
    <location>
        <begin position="319"/>
        <end position="460"/>
    </location>
</feature>
<accession>L8GFQ5</accession>
<feature type="domain" description="UDENN" evidence="3">
    <location>
        <begin position="14"/>
        <end position="653"/>
    </location>
</feature>
<dbReference type="GO" id="GO:0055037">
    <property type="term" value="C:recycling endosome"/>
    <property type="evidence" value="ECO:0007669"/>
    <property type="project" value="TreeGrafter"/>
</dbReference>
<dbReference type="PANTHER" id="PTHR13677:SF0">
    <property type="entry name" value="LD41638P"/>
    <property type="match status" value="1"/>
</dbReference>
<protein>
    <recommendedName>
        <fullName evidence="3">UDENN domain-containing protein</fullName>
    </recommendedName>
</protein>
<dbReference type="GO" id="GO:0005085">
    <property type="term" value="F:guanyl-nucleotide exchange factor activity"/>
    <property type="evidence" value="ECO:0007669"/>
    <property type="project" value="InterPro"/>
</dbReference>
<gene>
    <name evidence="4" type="ORF">ACA1_260860</name>
</gene>
<reference evidence="4 5" key="1">
    <citation type="journal article" date="2013" name="Genome Biol.">
        <title>Genome of Acanthamoeba castellanii highlights extensive lateral gene transfer and early evolution of tyrosine kinase signaling.</title>
        <authorList>
            <person name="Clarke M."/>
            <person name="Lohan A.J."/>
            <person name="Liu B."/>
            <person name="Lagkouvardos I."/>
            <person name="Roy S."/>
            <person name="Zafar N."/>
            <person name="Bertelli C."/>
            <person name="Schilde C."/>
            <person name="Kianianmomeni A."/>
            <person name="Burglin T.R."/>
            <person name="Frech C."/>
            <person name="Turcotte B."/>
            <person name="Kopec K.O."/>
            <person name="Synnott J.M."/>
            <person name="Choo C."/>
            <person name="Paponov I."/>
            <person name="Finkler A."/>
            <person name="Soon Heng Tan C."/>
            <person name="Hutchins A.P."/>
            <person name="Weinmeier T."/>
            <person name="Rattei T."/>
            <person name="Chu J.S."/>
            <person name="Gimenez G."/>
            <person name="Irimia M."/>
            <person name="Rigden D.J."/>
            <person name="Fitzpatrick D.A."/>
            <person name="Lorenzo-Morales J."/>
            <person name="Bateman A."/>
            <person name="Chiu C.H."/>
            <person name="Tang P."/>
            <person name="Hegemann P."/>
            <person name="Fromm H."/>
            <person name="Raoult D."/>
            <person name="Greub G."/>
            <person name="Miranda-Saavedra D."/>
            <person name="Chen N."/>
            <person name="Nash P."/>
            <person name="Ginger M.L."/>
            <person name="Horn M."/>
            <person name="Schaap P."/>
            <person name="Caler L."/>
            <person name="Loftus B."/>
        </authorList>
    </citation>
    <scope>NUCLEOTIDE SEQUENCE [LARGE SCALE GENOMIC DNA]</scope>
    <source>
        <strain evidence="4 5">Neff</strain>
    </source>
</reference>
<dbReference type="KEGG" id="acan:ACA1_260860"/>
<dbReference type="EMBL" id="KB008148">
    <property type="protein sequence ID" value="ELR11679.1"/>
    <property type="molecule type" value="Genomic_DNA"/>
</dbReference>
<dbReference type="PANTHER" id="PTHR13677">
    <property type="entry name" value="LD41638P"/>
    <property type="match status" value="1"/>
</dbReference>
<dbReference type="InterPro" id="IPR024224">
    <property type="entry name" value="DENND6"/>
</dbReference>